<dbReference type="Pfam" id="PF01636">
    <property type="entry name" value="APH"/>
    <property type="match status" value="1"/>
</dbReference>
<dbReference type="GO" id="GO:0016740">
    <property type="term" value="F:transferase activity"/>
    <property type="evidence" value="ECO:0007669"/>
    <property type="project" value="UniProtKB-KW"/>
</dbReference>
<evidence type="ECO:0000313" key="2">
    <source>
        <dbReference type="EMBL" id="EMR70911.1"/>
    </source>
</evidence>
<dbReference type="InterPro" id="IPR011009">
    <property type="entry name" value="Kinase-like_dom_sf"/>
</dbReference>
<dbReference type="InterPro" id="IPR002575">
    <property type="entry name" value="Aminoglycoside_PTrfase"/>
</dbReference>
<dbReference type="eggNOG" id="ENOG502SN24">
    <property type="taxonomic scope" value="Eukaryota"/>
</dbReference>
<dbReference type="PANTHER" id="PTHR21310">
    <property type="entry name" value="AMINOGLYCOSIDE PHOSPHOTRANSFERASE-RELATED-RELATED"/>
    <property type="match status" value="1"/>
</dbReference>
<name>M7TLU9_EUTLA</name>
<dbReference type="Proteomes" id="UP000012174">
    <property type="component" value="Unassembled WGS sequence"/>
</dbReference>
<dbReference type="KEGG" id="ela:UCREL1_2046"/>
<keyword evidence="3" id="KW-1185">Reference proteome</keyword>
<accession>M7TLU9</accession>
<dbReference type="EMBL" id="KB705746">
    <property type="protein sequence ID" value="EMR70911.1"/>
    <property type="molecule type" value="Genomic_DNA"/>
</dbReference>
<dbReference type="Gene3D" id="3.30.200.150">
    <property type="match status" value="1"/>
</dbReference>
<dbReference type="InterPro" id="IPR051678">
    <property type="entry name" value="AGP_Transferase"/>
</dbReference>
<feature type="domain" description="Aminoglycoside phosphotransferase" evidence="1">
    <location>
        <begin position="70"/>
        <end position="257"/>
    </location>
</feature>
<organism evidence="2 3">
    <name type="scientific">Eutypa lata (strain UCR-EL1)</name>
    <name type="common">Grapevine dieback disease fungus</name>
    <name type="synonym">Eutypa armeniacae</name>
    <dbReference type="NCBI Taxonomy" id="1287681"/>
    <lineage>
        <taxon>Eukaryota</taxon>
        <taxon>Fungi</taxon>
        <taxon>Dikarya</taxon>
        <taxon>Ascomycota</taxon>
        <taxon>Pezizomycotina</taxon>
        <taxon>Sordariomycetes</taxon>
        <taxon>Xylariomycetidae</taxon>
        <taxon>Xylariales</taxon>
        <taxon>Diatrypaceae</taxon>
        <taxon>Eutypa</taxon>
    </lineage>
</organism>
<dbReference type="OrthoDB" id="4177236at2759"/>
<evidence type="ECO:0000259" key="1">
    <source>
        <dbReference type="Pfam" id="PF01636"/>
    </source>
</evidence>
<dbReference type="PANTHER" id="PTHR21310:SF48">
    <property type="entry name" value="AMINOGLYCOSIDE PHOSPHOTRANSFERASE DOMAIN-CONTAINING PROTEIN"/>
    <property type="match status" value="1"/>
</dbReference>
<proteinExistence type="predicted"/>
<reference evidence="3" key="1">
    <citation type="journal article" date="2013" name="Genome Announc.">
        <title>Draft genome sequence of the grapevine dieback fungus Eutypa lata UCR-EL1.</title>
        <authorList>
            <person name="Blanco-Ulate B."/>
            <person name="Rolshausen P.E."/>
            <person name="Cantu D."/>
        </authorList>
    </citation>
    <scope>NUCLEOTIDE SEQUENCE [LARGE SCALE GENOMIC DNA]</scope>
    <source>
        <strain evidence="3">UCR-EL1</strain>
    </source>
</reference>
<dbReference type="OMA" id="HGDCQRK"/>
<protein>
    <submittedName>
        <fullName evidence="2">Putative phosphotransferase enzyme family protein</fullName>
    </submittedName>
</protein>
<dbReference type="HOGENOM" id="CLU_021768_5_1_1"/>
<sequence>MGEPYQLPYYVAESQLPIPLPEPEDIAKFGEVIQDQAGRRVINFKNIYIIKFGANVSLTEGMNMLYMREACCEVPTPKVFAIYSRTHPAGHSMGYIVMEYIVGKRLDTIWPQLDAPEKTRISDHLRNYFNAMRQLPSPGFFGCVGRRPFEDSMFWTAPESNVEDGLINGPFDTEEQLNKAFIEKHIYNSGLRQKTQYYRRVLPTVLQGHKPVFTHGDFQKKNVIIAENGTPVLIDWETAGWFPEYWEYALSIFACGAWEDDWHMFVAKILDEYPNEFAWFDMLTRELWS</sequence>
<dbReference type="SUPFAM" id="SSF56112">
    <property type="entry name" value="Protein kinase-like (PK-like)"/>
    <property type="match status" value="1"/>
</dbReference>
<keyword evidence="2" id="KW-0808">Transferase</keyword>
<gene>
    <name evidence="2" type="ORF">UCREL1_2046</name>
</gene>
<evidence type="ECO:0000313" key="3">
    <source>
        <dbReference type="Proteomes" id="UP000012174"/>
    </source>
</evidence>
<dbReference type="Gene3D" id="3.90.1200.10">
    <property type="match status" value="1"/>
</dbReference>
<dbReference type="AlphaFoldDB" id="M7TLU9"/>